<evidence type="ECO:0000256" key="3">
    <source>
        <dbReference type="ARBA" id="ARBA00002443"/>
    </source>
</evidence>
<dbReference type="InterPro" id="IPR052433">
    <property type="entry name" value="X-Pro_dipept-like"/>
</dbReference>
<evidence type="ECO:0000256" key="12">
    <source>
        <dbReference type="ARBA" id="ARBA00030849"/>
    </source>
</evidence>
<keyword evidence="8" id="KW-0479">Metal-binding</keyword>
<evidence type="ECO:0000256" key="2">
    <source>
        <dbReference type="ARBA" id="ARBA00001936"/>
    </source>
</evidence>
<dbReference type="EMBL" id="JAOQAV010000032">
    <property type="protein sequence ID" value="KAJ4182924.1"/>
    <property type="molecule type" value="Genomic_DNA"/>
</dbReference>
<evidence type="ECO:0000313" key="15">
    <source>
        <dbReference type="Proteomes" id="UP001152087"/>
    </source>
</evidence>
<evidence type="ECO:0000256" key="6">
    <source>
        <dbReference type="ARBA" id="ARBA00022438"/>
    </source>
</evidence>
<evidence type="ECO:0000256" key="7">
    <source>
        <dbReference type="ARBA" id="ARBA00022670"/>
    </source>
</evidence>
<evidence type="ECO:0000256" key="11">
    <source>
        <dbReference type="ARBA" id="ARBA00023211"/>
    </source>
</evidence>
<keyword evidence="10" id="KW-0482">Metalloprotease</keyword>
<keyword evidence="15" id="KW-1185">Reference proteome</keyword>
<keyword evidence="9" id="KW-0378">Hydrolase</keyword>
<dbReference type="Proteomes" id="UP001152087">
    <property type="component" value="Unassembled WGS sequence"/>
</dbReference>
<accession>A0A9W8QZS4</accession>
<feature type="domain" description="Aminopeptidase P N-terminal" evidence="13">
    <location>
        <begin position="14"/>
        <end position="149"/>
    </location>
</feature>
<sequence>MFAEDLGRILSGKYPGKSHALKVVGLLREKVPNAKGCLYLEGRMSKLLEDSDELEPFRQRRHFYYLTGCDLSNCYFVYDIETSKSTLFIPPVDPEEVVWSGLPVNRQQALEKYDVDEVKFSTELDNFLSHIAGSQSSTVYTIADQVSLHIKFRPGNVDSSMLKGVIDRCRVVKDDYEVAMIRKANVISSLGHEAIMKRASEASNEMQLEATFLSHCVAHGAKKMAYPPIVAAGRAGAILHYEANDQPLGGKQNLLVDAGAEWNNYASDITRTFPLSGTFTKESRQIYDIVYKMQMECIAMIKAGVRWEDVHMLAHEIAIEGLLELGILQGAKADILGAQTSLAFFPHGLGHFLGLDTHDVGGDPNFDDENKYFRYLRTRGTLPAGSVVTVEPGIYFCEHIIRPYLEDERHKALINSDVLDKYWDVGGVR</sequence>
<dbReference type="EC" id="3.4.11.9" evidence="5"/>
<dbReference type="Pfam" id="PF05195">
    <property type="entry name" value="AMP_N"/>
    <property type="match status" value="1"/>
</dbReference>
<gene>
    <name evidence="14" type="ORF">NW755_010124</name>
</gene>
<dbReference type="Pfam" id="PF00557">
    <property type="entry name" value="Peptidase_M24"/>
    <property type="match status" value="1"/>
</dbReference>
<dbReference type="PANTHER" id="PTHR43226">
    <property type="entry name" value="XAA-PRO AMINOPEPTIDASE 3"/>
    <property type="match status" value="1"/>
</dbReference>
<keyword evidence="11" id="KW-0464">Manganese</keyword>
<proteinExistence type="inferred from homology"/>
<dbReference type="Gene3D" id="3.40.350.10">
    <property type="entry name" value="Creatinase/prolidase N-terminal domain"/>
    <property type="match status" value="1"/>
</dbReference>
<evidence type="ECO:0000259" key="13">
    <source>
        <dbReference type="SMART" id="SM01011"/>
    </source>
</evidence>
<dbReference type="SUPFAM" id="SSF53092">
    <property type="entry name" value="Creatinase/prolidase N-terminal domain"/>
    <property type="match status" value="1"/>
</dbReference>
<dbReference type="GO" id="GO:0006508">
    <property type="term" value="P:proteolysis"/>
    <property type="evidence" value="ECO:0007669"/>
    <property type="project" value="UniProtKB-KW"/>
</dbReference>
<protein>
    <recommendedName>
        <fullName evidence="5">Xaa-Pro aminopeptidase</fullName>
        <ecNumber evidence="5">3.4.11.9</ecNumber>
    </recommendedName>
    <alternativeName>
        <fullName evidence="12">Aminoacylproline aminopeptidase</fullName>
    </alternativeName>
</protein>
<organism evidence="14 15">
    <name type="scientific">Fusarium falciforme</name>
    <dbReference type="NCBI Taxonomy" id="195108"/>
    <lineage>
        <taxon>Eukaryota</taxon>
        <taxon>Fungi</taxon>
        <taxon>Dikarya</taxon>
        <taxon>Ascomycota</taxon>
        <taxon>Pezizomycotina</taxon>
        <taxon>Sordariomycetes</taxon>
        <taxon>Hypocreomycetidae</taxon>
        <taxon>Hypocreales</taxon>
        <taxon>Nectriaceae</taxon>
        <taxon>Fusarium</taxon>
        <taxon>Fusarium solani species complex</taxon>
    </lineage>
</organism>
<dbReference type="InterPro" id="IPR029149">
    <property type="entry name" value="Creatin/AminoP/Spt16_N"/>
</dbReference>
<dbReference type="InterPro" id="IPR036005">
    <property type="entry name" value="Creatinase/aminopeptidase-like"/>
</dbReference>
<evidence type="ECO:0000256" key="1">
    <source>
        <dbReference type="ARBA" id="ARBA00001424"/>
    </source>
</evidence>
<comment type="function">
    <text evidence="3">Catalyzes the removal of a penultimate prolyl residue from the N-termini of peptides.</text>
</comment>
<comment type="similarity">
    <text evidence="4">Belongs to the peptidase M24B family.</text>
</comment>
<comment type="cofactor">
    <cofactor evidence="2">
        <name>Mn(2+)</name>
        <dbReference type="ChEBI" id="CHEBI:29035"/>
    </cofactor>
</comment>
<dbReference type="SUPFAM" id="SSF55920">
    <property type="entry name" value="Creatinase/aminopeptidase"/>
    <property type="match status" value="1"/>
</dbReference>
<evidence type="ECO:0000256" key="8">
    <source>
        <dbReference type="ARBA" id="ARBA00022723"/>
    </source>
</evidence>
<dbReference type="GO" id="GO:0070006">
    <property type="term" value="F:metalloaminopeptidase activity"/>
    <property type="evidence" value="ECO:0007669"/>
    <property type="project" value="InterPro"/>
</dbReference>
<keyword evidence="6" id="KW-0031">Aminopeptidase</keyword>
<keyword evidence="7" id="KW-0645">Protease</keyword>
<evidence type="ECO:0000256" key="5">
    <source>
        <dbReference type="ARBA" id="ARBA00012574"/>
    </source>
</evidence>
<dbReference type="Gene3D" id="3.90.230.10">
    <property type="entry name" value="Creatinase/methionine aminopeptidase superfamily"/>
    <property type="match status" value="1"/>
</dbReference>
<dbReference type="CDD" id="cd01087">
    <property type="entry name" value="Prolidase"/>
    <property type="match status" value="1"/>
</dbReference>
<dbReference type="AlphaFoldDB" id="A0A9W8QZS4"/>
<dbReference type="InterPro" id="IPR000994">
    <property type="entry name" value="Pept_M24"/>
</dbReference>
<reference evidence="14" key="1">
    <citation type="submission" date="2022-09" db="EMBL/GenBank/DDBJ databases">
        <title>Fusarium specimens isolated from Avocado Roots.</title>
        <authorList>
            <person name="Stajich J."/>
            <person name="Roper C."/>
            <person name="Heimlech-Rivalta G."/>
        </authorList>
    </citation>
    <scope>NUCLEOTIDE SEQUENCE</scope>
    <source>
        <strain evidence="14">A02</strain>
    </source>
</reference>
<comment type="caution">
    <text evidence="14">The sequence shown here is derived from an EMBL/GenBank/DDBJ whole genome shotgun (WGS) entry which is preliminary data.</text>
</comment>
<dbReference type="InterPro" id="IPR007865">
    <property type="entry name" value="Aminopep_P_N"/>
</dbReference>
<evidence type="ECO:0000313" key="14">
    <source>
        <dbReference type="EMBL" id="KAJ4182924.1"/>
    </source>
</evidence>
<evidence type="ECO:0000256" key="4">
    <source>
        <dbReference type="ARBA" id="ARBA00008766"/>
    </source>
</evidence>
<dbReference type="GO" id="GO:0030145">
    <property type="term" value="F:manganese ion binding"/>
    <property type="evidence" value="ECO:0007669"/>
    <property type="project" value="InterPro"/>
</dbReference>
<evidence type="ECO:0000256" key="9">
    <source>
        <dbReference type="ARBA" id="ARBA00022801"/>
    </source>
</evidence>
<name>A0A9W8QZS4_9HYPO</name>
<evidence type="ECO:0000256" key="10">
    <source>
        <dbReference type="ARBA" id="ARBA00023049"/>
    </source>
</evidence>
<comment type="catalytic activity">
    <reaction evidence="1">
        <text>Release of any N-terminal amino acid, including proline, that is linked to proline, even from a dipeptide or tripeptide.</text>
        <dbReference type="EC" id="3.4.11.9"/>
    </reaction>
</comment>
<dbReference type="PANTHER" id="PTHR43226:SF1">
    <property type="entry name" value="XAA-PRO DIPEPTIDASE"/>
    <property type="match status" value="1"/>
</dbReference>
<dbReference type="SMART" id="SM01011">
    <property type="entry name" value="AMP_N"/>
    <property type="match status" value="1"/>
</dbReference>